<accession>A0AA39JW57</accession>
<sequence>MTVKRRQGEEEPVVAEEECSHDEAMVGPATDPSERFKWVLYIHEEMDVPPSGVLDLASLSKNDALHLLHHSRKKFWRYPKASEGSGRLQRLKGMRGGDDERRMMDQPGTSDLCVQAVSARKNRITALVMKLGHRHTNSGILGDMWQERVNLVGGDAADSTRVLLASTSNRDKVELRMRGINTAIQGPAHVMAYTRKSLFCPSSRLKTVWLRRKVVNLEGRKVVPE</sequence>
<name>A0AA39JW57_9AGAR</name>
<comment type="caution">
    <text evidence="2">The sequence shown here is derived from an EMBL/GenBank/DDBJ whole genome shotgun (WGS) entry which is preliminary data.</text>
</comment>
<dbReference type="AlphaFoldDB" id="A0AA39JW57"/>
<protein>
    <submittedName>
        <fullName evidence="2">Uncharacterized protein</fullName>
    </submittedName>
</protein>
<feature type="compositionally biased region" description="Acidic residues" evidence="1">
    <location>
        <begin position="10"/>
        <end position="20"/>
    </location>
</feature>
<evidence type="ECO:0000313" key="2">
    <source>
        <dbReference type="EMBL" id="KAK0449903.1"/>
    </source>
</evidence>
<dbReference type="Proteomes" id="UP001175226">
    <property type="component" value="Unassembled WGS sequence"/>
</dbReference>
<feature type="region of interest" description="Disordered" evidence="1">
    <location>
        <begin position="1"/>
        <end position="28"/>
    </location>
</feature>
<reference evidence="2" key="1">
    <citation type="submission" date="2023-06" db="EMBL/GenBank/DDBJ databases">
        <authorList>
            <consortium name="Lawrence Berkeley National Laboratory"/>
            <person name="Ahrendt S."/>
            <person name="Sahu N."/>
            <person name="Indic B."/>
            <person name="Wong-Bajracharya J."/>
            <person name="Merenyi Z."/>
            <person name="Ke H.-M."/>
            <person name="Monk M."/>
            <person name="Kocsube S."/>
            <person name="Drula E."/>
            <person name="Lipzen A."/>
            <person name="Balint B."/>
            <person name="Henrissat B."/>
            <person name="Andreopoulos B."/>
            <person name="Martin F.M."/>
            <person name="Harder C.B."/>
            <person name="Rigling D."/>
            <person name="Ford K.L."/>
            <person name="Foster G.D."/>
            <person name="Pangilinan J."/>
            <person name="Papanicolaou A."/>
            <person name="Barry K."/>
            <person name="LaButti K."/>
            <person name="Viragh M."/>
            <person name="Koriabine M."/>
            <person name="Yan M."/>
            <person name="Riley R."/>
            <person name="Champramary S."/>
            <person name="Plett K.L."/>
            <person name="Tsai I.J."/>
            <person name="Slot J."/>
            <person name="Sipos G."/>
            <person name="Plett J."/>
            <person name="Nagy L.G."/>
            <person name="Grigoriev I.V."/>
        </authorList>
    </citation>
    <scope>NUCLEOTIDE SEQUENCE</scope>
    <source>
        <strain evidence="2">FPL87.14</strain>
    </source>
</reference>
<dbReference type="EMBL" id="JAUEPT010000007">
    <property type="protein sequence ID" value="KAK0449903.1"/>
    <property type="molecule type" value="Genomic_DNA"/>
</dbReference>
<gene>
    <name evidence="2" type="ORF">EV421DRAFT_1732138</name>
</gene>
<organism evidence="2 3">
    <name type="scientific">Armillaria borealis</name>
    <dbReference type="NCBI Taxonomy" id="47425"/>
    <lineage>
        <taxon>Eukaryota</taxon>
        <taxon>Fungi</taxon>
        <taxon>Dikarya</taxon>
        <taxon>Basidiomycota</taxon>
        <taxon>Agaricomycotina</taxon>
        <taxon>Agaricomycetes</taxon>
        <taxon>Agaricomycetidae</taxon>
        <taxon>Agaricales</taxon>
        <taxon>Marasmiineae</taxon>
        <taxon>Physalacriaceae</taxon>
        <taxon>Armillaria</taxon>
    </lineage>
</organism>
<keyword evidence="3" id="KW-1185">Reference proteome</keyword>
<proteinExistence type="predicted"/>
<evidence type="ECO:0000256" key="1">
    <source>
        <dbReference type="SAM" id="MobiDB-lite"/>
    </source>
</evidence>
<evidence type="ECO:0000313" key="3">
    <source>
        <dbReference type="Proteomes" id="UP001175226"/>
    </source>
</evidence>